<dbReference type="Proteomes" id="UP000282613">
    <property type="component" value="Unassembled WGS sequence"/>
</dbReference>
<evidence type="ECO:0000313" key="1">
    <source>
        <dbReference type="EMBL" id="VDK47560.1"/>
    </source>
</evidence>
<organism evidence="3">
    <name type="scientific">Taenia asiatica</name>
    <name type="common">Asian tapeworm</name>
    <dbReference type="NCBI Taxonomy" id="60517"/>
    <lineage>
        <taxon>Eukaryota</taxon>
        <taxon>Metazoa</taxon>
        <taxon>Spiralia</taxon>
        <taxon>Lophotrochozoa</taxon>
        <taxon>Platyhelminthes</taxon>
        <taxon>Cestoda</taxon>
        <taxon>Eucestoda</taxon>
        <taxon>Cyclophyllidea</taxon>
        <taxon>Taeniidae</taxon>
        <taxon>Taenia</taxon>
    </lineage>
</organism>
<evidence type="ECO:0000313" key="2">
    <source>
        <dbReference type="Proteomes" id="UP000282613"/>
    </source>
</evidence>
<keyword evidence="2" id="KW-1185">Reference proteome</keyword>
<name>A0A0R3WGM8_TAEAS</name>
<dbReference type="EMBL" id="UYRS01020010">
    <property type="protein sequence ID" value="VDK47560.1"/>
    <property type="molecule type" value="Genomic_DNA"/>
</dbReference>
<proteinExistence type="predicted"/>
<reference evidence="3" key="1">
    <citation type="submission" date="2017-02" db="UniProtKB">
        <authorList>
            <consortium name="WormBaseParasite"/>
        </authorList>
    </citation>
    <scope>IDENTIFICATION</scope>
</reference>
<accession>A0A0R3WGM8</accession>
<dbReference type="AlphaFoldDB" id="A0A0R3WGM8"/>
<reference evidence="1 2" key="2">
    <citation type="submission" date="2018-11" db="EMBL/GenBank/DDBJ databases">
        <authorList>
            <consortium name="Pathogen Informatics"/>
        </authorList>
    </citation>
    <scope>NUCLEOTIDE SEQUENCE [LARGE SCALE GENOMIC DNA]</scope>
</reference>
<dbReference type="WBParaSite" id="TASK_0001002101-mRNA-1">
    <property type="protein sequence ID" value="TASK_0001002101-mRNA-1"/>
    <property type="gene ID" value="TASK_0001002101"/>
</dbReference>
<protein>
    <submittedName>
        <fullName evidence="3">Phosphoheptose isomerase</fullName>
    </submittedName>
</protein>
<evidence type="ECO:0000313" key="3">
    <source>
        <dbReference type="WBParaSite" id="TASK_0001002101-mRNA-1"/>
    </source>
</evidence>
<gene>
    <name evidence="1" type="ORF">TASK_LOCUS10022</name>
</gene>
<sequence>MCELIAVGILVGSGSPGGHLKGKYPSHCHLMDRGFVNTMLAADLPIDWQPLQYVEYNLTQVVEHFIHAVEVAVL</sequence>